<dbReference type="GO" id="GO:0030246">
    <property type="term" value="F:carbohydrate binding"/>
    <property type="evidence" value="ECO:0007669"/>
    <property type="project" value="InterPro"/>
</dbReference>
<keyword evidence="1" id="KW-0732">Signal</keyword>
<sequence length="139" mass="15047">MARLLPIVLTAIAVSVVAAESLASCGSSNYYPSQYTCFDDDLLCPIVNGDIYIRCGAACYSTTLYSCSDTTLEPSSLNGADALEDCGGSQFRPTQYVCLDGDFLCPFMNGNATLRCGETCYEPSQYKYAPSHFPNKDNH</sequence>
<evidence type="ECO:0000313" key="3">
    <source>
        <dbReference type="EMBL" id="KAJ7675140.1"/>
    </source>
</evidence>
<evidence type="ECO:0000256" key="1">
    <source>
        <dbReference type="SAM" id="SignalP"/>
    </source>
</evidence>
<evidence type="ECO:0000259" key="2">
    <source>
        <dbReference type="Pfam" id="PF10645"/>
    </source>
</evidence>
<feature type="domain" description="Endo-1,3(4)-beta-glucanase 1 carbohydrate binding" evidence="2">
    <location>
        <begin position="24"/>
        <end position="72"/>
    </location>
</feature>
<dbReference type="EMBL" id="JARKIE010000152">
    <property type="protein sequence ID" value="KAJ7675140.1"/>
    <property type="molecule type" value="Genomic_DNA"/>
</dbReference>
<proteinExistence type="predicted"/>
<name>A0AAD7G7G4_MYCRO</name>
<evidence type="ECO:0000313" key="4">
    <source>
        <dbReference type="Proteomes" id="UP001221757"/>
    </source>
</evidence>
<feature type="signal peptide" evidence="1">
    <location>
        <begin position="1"/>
        <end position="19"/>
    </location>
</feature>
<reference evidence="3" key="1">
    <citation type="submission" date="2023-03" db="EMBL/GenBank/DDBJ databases">
        <title>Massive genome expansion in bonnet fungi (Mycena s.s.) driven by repeated elements and novel gene families across ecological guilds.</title>
        <authorList>
            <consortium name="Lawrence Berkeley National Laboratory"/>
            <person name="Harder C.B."/>
            <person name="Miyauchi S."/>
            <person name="Viragh M."/>
            <person name="Kuo A."/>
            <person name="Thoen E."/>
            <person name="Andreopoulos B."/>
            <person name="Lu D."/>
            <person name="Skrede I."/>
            <person name="Drula E."/>
            <person name="Henrissat B."/>
            <person name="Morin E."/>
            <person name="Kohler A."/>
            <person name="Barry K."/>
            <person name="LaButti K."/>
            <person name="Morin E."/>
            <person name="Salamov A."/>
            <person name="Lipzen A."/>
            <person name="Mereny Z."/>
            <person name="Hegedus B."/>
            <person name="Baldrian P."/>
            <person name="Stursova M."/>
            <person name="Weitz H."/>
            <person name="Taylor A."/>
            <person name="Grigoriev I.V."/>
            <person name="Nagy L.G."/>
            <person name="Martin F."/>
            <person name="Kauserud H."/>
        </authorList>
    </citation>
    <scope>NUCLEOTIDE SEQUENCE</scope>
    <source>
        <strain evidence="3">CBHHK067</strain>
    </source>
</reference>
<dbReference type="InterPro" id="IPR018909">
    <property type="entry name" value="Eng1_septum"/>
</dbReference>
<organism evidence="3 4">
    <name type="scientific">Mycena rosella</name>
    <name type="common">Pink bonnet</name>
    <name type="synonym">Agaricus rosellus</name>
    <dbReference type="NCBI Taxonomy" id="1033263"/>
    <lineage>
        <taxon>Eukaryota</taxon>
        <taxon>Fungi</taxon>
        <taxon>Dikarya</taxon>
        <taxon>Basidiomycota</taxon>
        <taxon>Agaricomycotina</taxon>
        <taxon>Agaricomycetes</taxon>
        <taxon>Agaricomycetidae</taxon>
        <taxon>Agaricales</taxon>
        <taxon>Marasmiineae</taxon>
        <taxon>Mycenaceae</taxon>
        <taxon>Mycena</taxon>
    </lineage>
</organism>
<keyword evidence="4" id="KW-1185">Reference proteome</keyword>
<feature type="chain" id="PRO_5042241432" evidence="1">
    <location>
        <begin position="20"/>
        <end position="139"/>
    </location>
</feature>
<gene>
    <name evidence="3" type="ORF">B0H17DRAFT_1207879</name>
</gene>
<feature type="domain" description="Endo-1,3(4)-beta-glucanase 1 carbohydrate binding" evidence="2">
    <location>
        <begin position="86"/>
        <end position="127"/>
    </location>
</feature>
<dbReference type="Pfam" id="PF10645">
    <property type="entry name" value="Carb_bind"/>
    <property type="match status" value="2"/>
</dbReference>
<comment type="caution">
    <text evidence="3">The sequence shown here is derived from an EMBL/GenBank/DDBJ whole genome shotgun (WGS) entry which is preliminary data.</text>
</comment>
<dbReference type="Proteomes" id="UP001221757">
    <property type="component" value="Unassembled WGS sequence"/>
</dbReference>
<protein>
    <submittedName>
        <fullName evidence="3">Carbohydrate binding-domain-containing protein</fullName>
    </submittedName>
</protein>
<dbReference type="AlphaFoldDB" id="A0AAD7G7G4"/>
<accession>A0AAD7G7G4</accession>